<keyword evidence="2" id="KW-1185">Reference proteome</keyword>
<reference evidence="2" key="1">
    <citation type="submission" date="2019-03" db="EMBL/GenBank/DDBJ databases">
        <title>Snf2 controls pulcherriminic acid biosynthesis and connects pigmentation and antifungal activity of the yeast Metschnikowia pulcherrima.</title>
        <authorList>
            <person name="Gore-Lloyd D."/>
            <person name="Sumann I."/>
            <person name="Brachmann A.O."/>
            <person name="Schneeberger K."/>
            <person name="Ortiz-Merino R.A."/>
            <person name="Moreno-Beltran M."/>
            <person name="Schlaefli M."/>
            <person name="Kirner P."/>
            <person name="Santos Kron A."/>
            <person name="Wolfe K.H."/>
            <person name="Piel J."/>
            <person name="Ahrens C.H."/>
            <person name="Henk D."/>
            <person name="Freimoser F.M."/>
        </authorList>
    </citation>
    <scope>NUCLEOTIDE SEQUENCE [LARGE SCALE GENOMIC DNA]</scope>
    <source>
        <strain evidence="2">APC 1.2</strain>
    </source>
</reference>
<gene>
    <name evidence="1" type="ORF">METSCH_D00120</name>
</gene>
<organism evidence="1 2">
    <name type="scientific">Metschnikowia aff. pulcherrima</name>
    <dbReference type="NCBI Taxonomy" id="2163413"/>
    <lineage>
        <taxon>Eukaryota</taxon>
        <taxon>Fungi</taxon>
        <taxon>Dikarya</taxon>
        <taxon>Ascomycota</taxon>
        <taxon>Saccharomycotina</taxon>
        <taxon>Pichiomycetes</taxon>
        <taxon>Metschnikowiaceae</taxon>
        <taxon>Metschnikowia</taxon>
    </lineage>
</organism>
<evidence type="ECO:0000313" key="1">
    <source>
        <dbReference type="EMBL" id="QBM88955.1"/>
    </source>
</evidence>
<dbReference type="Proteomes" id="UP000292447">
    <property type="component" value="Chromosome IV"/>
</dbReference>
<dbReference type="EMBL" id="CP034459">
    <property type="protein sequence ID" value="QBM88955.1"/>
    <property type="molecule type" value="Genomic_DNA"/>
</dbReference>
<sequence>MGSEVQLSAASAYLSSALLERGLLSRLVRRLLRLVIGCLDKVSCRNALLMHLVASSSCQLFELRKSHRLPSSLFLEIDHTRENYRIVDGLSEYNVKVSMILCYRRCRCASCLWPSHFAEESSRQATDDICLLLTGQIYKTAAILCERRVFACQFWNSRLHQLE</sequence>
<proteinExistence type="predicted"/>
<name>A0A4P6XQH2_9ASCO</name>
<accession>A0A4P6XQH2</accession>
<protein>
    <submittedName>
        <fullName evidence="1">Uncharacterized protein</fullName>
    </submittedName>
</protein>
<dbReference type="AlphaFoldDB" id="A0A4P6XQH2"/>
<evidence type="ECO:0000313" key="2">
    <source>
        <dbReference type="Proteomes" id="UP000292447"/>
    </source>
</evidence>